<dbReference type="InterPro" id="IPR027417">
    <property type="entry name" value="P-loop_NTPase"/>
</dbReference>
<evidence type="ECO:0000256" key="1">
    <source>
        <dbReference type="ARBA" id="ARBA00004245"/>
    </source>
</evidence>
<evidence type="ECO:0000256" key="9">
    <source>
        <dbReference type="SAM" id="Coils"/>
    </source>
</evidence>
<keyword evidence="4 8" id="KW-0547">Nucleotide-binding</keyword>
<dbReference type="EMBL" id="PUHQ01000140">
    <property type="protein sequence ID" value="KAG0654724.1"/>
    <property type="molecule type" value="Genomic_DNA"/>
</dbReference>
<feature type="domain" description="Kinesin motor" evidence="11">
    <location>
        <begin position="68"/>
        <end position="478"/>
    </location>
</feature>
<keyword evidence="3" id="KW-0493">Microtubule</keyword>
<dbReference type="Proteomes" id="UP000777482">
    <property type="component" value="Unassembled WGS sequence"/>
</dbReference>
<evidence type="ECO:0000256" key="6">
    <source>
        <dbReference type="ARBA" id="ARBA00023175"/>
    </source>
</evidence>
<feature type="coiled-coil region" evidence="9">
    <location>
        <begin position="843"/>
        <end position="870"/>
    </location>
</feature>
<evidence type="ECO:0000256" key="3">
    <source>
        <dbReference type="ARBA" id="ARBA00022701"/>
    </source>
</evidence>
<name>A0A9P6VV12_RHOMI</name>
<feature type="region of interest" description="Disordered" evidence="10">
    <location>
        <begin position="1"/>
        <end position="68"/>
    </location>
</feature>
<dbReference type="SUPFAM" id="SSF52540">
    <property type="entry name" value="P-loop containing nucleoside triphosphate hydrolases"/>
    <property type="match status" value="1"/>
</dbReference>
<dbReference type="GO" id="GO:0008574">
    <property type="term" value="F:plus-end-directed microtubule motor activity"/>
    <property type="evidence" value="ECO:0007669"/>
    <property type="project" value="TreeGrafter"/>
</dbReference>
<feature type="compositionally biased region" description="Basic and acidic residues" evidence="10">
    <location>
        <begin position="50"/>
        <end position="65"/>
    </location>
</feature>
<evidence type="ECO:0000256" key="5">
    <source>
        <dbReference type="ARBA" id="ARBA00022840"/>
    </source>
</evidence>
<keyword evidence="7" id="KW-0206">Cytoskeleton</keyword>
<dbReference type="GO" id="GO:0005524">
    <property type="term" value="F:ATP binding"/>
    <property type="evidence" value="ECO:0007669"/>
    <property type="project" value="UniProtKB-UniRule"/>
</dbReference>
<feature type="region of interest" description="Disordered" evidence="10">
    <location>
        <begin position="1296"/>
        <end position="1320"/>
    </location>
</feature>
<dbReference type="GO" id="GO:0005876">
    <property type="term" value="C:spindle microtubule"/>
    <property type="evidence" value="ECO:0007669"/>
    <property type="project" value="TreeGrafter"/>
</dbReference>
<evidence type="ECO:0000313" key="13">
    <source>
        <dbReference type="Proteomes" id="UP000777482"/>
    </source>
</evidence>
<feature type="compositionally biased region" description="Low complexity" evidence="10">
    <location>
        <begin position="26"/>
        <end position="43"/>
    </location>
</feature>
<dbReference type="GO" id="GO:0072686">
    <property type="term" value="C:mitotic spindle"/>
    <property type="evidence" value="ECO:0007669"/>
    <property type="project" value="TreeGrafter"/>
</dbReference>
<dbReference type="InterPro" id="IPR036961">
    <property type="entry name" value="Kinesin_motor_dom_sf"/>
</dbReference>
<evidence type="ECO:0000256" key="2">
    <source>
        <dbReference type="ARBA" id="ARBA00022490"/>
    </source>
</evidence>
<feature type="compositionally biased region" description="Low complexity" evidence="10">
    <location>
        <begin position="125"/>
        <end position="141"/>
    </location>
</feature>
<evidence type="ECO:0000256" key="10">
    <source>
        <dbReference type="SAM" id="MobiDB-lite"/>
    </source>
</evidence>
<dbReference type="Pfam" id="PF00225">
    <property type="entry name" value="Kinesin"/>
    <property type="match status" value="1"/>
</dbReference>
<comment type="subcellular location">
    <subcellularLocation>
        <location evidence="1">Cytoplasm</location>
        <location evidence="1">Cytoskeleton</location>
    </subcellularLocation>
</comment>
<accession>A0A9P6VV12</accession>
<feature type="compositionally biased region" description="Low complexity" evidence="10">
    <location>
        <begin position="1"/>
        <end position="18"/>
    </location>
</feature>
<evidence type="ECO:0000256" key="4">
    <source>
        <dbReference type="ARBA" id="ARBA00022741"/>
    </source>
</evidence>
<dbReference type="PANTHER" id="PTHR47970:SF12">
    <property type="entry name" value="KINESIN FAMILY MEMBER 11"/>
    <property type="match status" value="1"/>
</dbReference>
<dbReference type="PROSITE" id="PS50067">
    <property type="entry name" value="KINESIN_MOTOR_2"/>
    <property type="match status" value="1"/>
</dbReference>
<dbReference type="SMART" id="SM00129">
    <property type="entry name" value="KISc"/>
    <property type="match status" value="1"/>
</dbReference>
<proteinExistence type="inferred from homology"/>
<keyword evidence="2" id="KW-0963">Cytoplasm</keyword>
<keyword evidence="9" id="KW-0175">Coiled coil</keyword>
<evidence type="ECO:0000259" key="11">
    <source>
        <dbReference type="PROSITE" id="PS50067"/>
    </source>
</evidence>
<feature type="coiled-coil region" evidence="9">
    <location>
        <begin position="554"/>
        <end position="616"/>
    </location>
</feature>
<gene>
    <name evidence="12" type="primary">CIN8</name>
    <name evidence="12" type="ORF">C6P46_001512</name>
</gene>
<evidence type="ECO:0000256" key="7">
    <source>
        <dbReference type="ARBA" id="ARBA00023212"/>
    </source>
</evidence>
<keyword evidence="13" id="KW-1185">Reference proteome</keyword>
<dbReference type="Gene3D" id="3.40.850.10">
    <property type="entry name" value="Kinesin motor domain"/>
    <property type="match status" value="1"/>
</dbReference>
<dbReference type="InterPro" id="IPR047149">
    <property type="entry name" value="KIF11-like"/>
</dbReference>
<dbReference type="GO" id="GO:0007018">
    <property type="term" value="P:microtubule-based movement"/>
    <property type="evidence" value="ECO:0007669"/>
    <property type="project" value="InterPro"/>
</dbReference>
<dbReference type="PRINTS" id="PR00380">
    <property type="entry name" value="KINESINHEAVY"/>
</dbReference>
<dbReference type="OrthoDB" id="3176171at2759"/>
<dbReference type="PANTHER" id="PTHR47970">
    <property type="entry name" value="KINESIN-LIKE PROTEIN KIF11"/>
    <property type="match status" value="1"/>
</dbReference>
<organism evidence="12 13">
    <name type="scientific">Rhodotorula mucilaginosa</name>
    <name type="common">Yeast</name>
    <name type="synonym">Rhodotorula rubra</name>
    <dbReference type="NCBI Taxonomy" id="5537"/>
    <lineage>
        <taxon>Eukaryota</taxon>
        <taxon>Fungi</taxon>
        <taxon>Dikarya</taxon>
        <taxon>Basidiomycota</taxon>
        <taxon>Pucciniomycotina</taxon>
        <taxon>Microbotryomycetes</taxon>
        <taxon>Sporidiobolales</taxon>
        <taxon>Sporidiobolaceae</taxon>
        <taxon>Rhodotorula</taxon>
    </lineage>
</organism>
<keyword evidence="5 8" id="KW-0067">ATP-binding</keyword>
<evidence type="ECO:0000256" key="8">
    <source>
        <dbReference type="PROSITE-ProRule" id="PRU00283"/>
    </source>
</evidence>
<protein>
    <submittedName>
        <fullName evidence="12">Kinesin motor protein cin8</fullName>
    </submittedName>
</protein>
<dbReference type="InterPro" id="IPR019821">
    <property type="entry name" value="Kinesin_motor_CS"/>
</dbReference>
<feature type="binding site" evidence="8">
    <location>
        <begin position="195"/>
        <end position="202"/>
    </location>
    <ligand>
        <name>ATP</name>
        <dbReference type="ChEBI" id="CHEBI:30616"/>
    </ligand>
</feature>
<dbReference type="PROSITE" id="PS00411">
    <property type="entry name" value="KINESIN_MOTOR_1"/>
    <property type="match status" value="1"/>
</dbReference>
<feature type="compositionally biased region" description="Basic and acidic residues" evidence="10">
    <location>
        <begin position="145"/>
        <end position="158"/>
    </location>
</feature>
<dbReference type="InterPro" id="IPR001752">
    <property type="entry name" value="Kinesin_motor_dom"/>
</dbReference>
<sequence>MSTFRRPALPASSSGSAPLRRRPAHLAPSTASLNSSASTSPPLQSNAGPRSRDPSESRALKREPTDANIQVVVSGLSPTETQAGTPVVAQVKATRGTEVKLIDPSPVVPSTSSSANLAAAAATVAATPAAPPNGTTPTGGSKTWDFGDRLPEGSKEPRGTVYGPEADQGMLYNDVAKPILQQVLQGYNCTIFAYGQTGTGKTYTMEGNLSPYHGTFHPEAGVIPRTLYSLFDRLVESKCEYSVRCSYIELYNEELRDLNAADPSSLLASTSSSGGGAGDAAAPAPSPEPGSSASKTLRIYEETKNGSTGVVIQGLEETVIQSAEDGLRVLRRGSERRQIAATNCNERSSRSHSIFTINVQVRDHSKEGADVLKVGKLNLVDLAGSENVGRSGATNSRAREAGMINASLLALGRVINQLVDKSDSNKKQHIAYRESKLTRLLQDSLGGRTKTTIIATISPVSYEETASTLTYAHQAKSIQNRPEVNQRVSRNVVLNQFATEIARLQADLQVSLRFRPTCGLNLLQGLELTTKSRTDQAARGHEGVYVSKETWDSLENGRQNYDDTKQRLEIAESQLQTTRDQFEQNFRLLSTREDQLRKVQEELALVKAELGSTKTELAETKMSLAEQQVLRDAYETSREGWKEAASDALGDVEGLRAKLERKTKVERANLALIADARQAIGARTHAIGEQAEQLKTVHGDFVGRMAEQLDSFAQRQQAHLSTSIDLIDQHVESLAEYFSDLVSTRQLAETHAARFRQVVSDTCAAAHRHIRQRAHEIETVQKEDLEALVAHLETHREEMSKNVKELSSPIQLMQQECIAIVERNQQTLETLRSEDAASLLHENARLRVMVDELRSLLSSEQEQLEAEQAAMLDRLRDEIASTSRRRMRALASTVDLVEREVSEIVATNSESVSTRATRMLEIAAAEDDLAHRFTSNADATARLAVTGEKTLTSRLQHATRSAESLWRGASRARADQLVLLSNAASRVRGADVAYVRDMRDASEAGRAALRATLSSTADVLGDWKESVNRSEQDTYSTVLSAASDVEALDRAQLAGLADIKRHADSTKAQLREDLVDRVSHDLATGSTPASRDRPQDRVNIVDLDTDRSTVLERLLAARADAVNAEAAKLRSEAPANGDHEVSTADARLSLARKETPSPVVMRVPLPRAERASLITAVGGKDGLKRERMKLAPTFFLPPDRRDQSFVDLSSSQSTSARVSPSGERLPGRLWELSGATPARCASTMRFIAILLGCAIGVGLRSLNVQALPVTAPLLEARGTPNAVLAAADDPVASALASRPNKVDASGESEEAAGGGSDALI</sequence>
<comment type="similarity">
    <text evidence="8">Belongs to the TRAFAC class myosin-kinesin ATPase superfamily. Kinesin family.</text>
</comment>
<feature type="region of interest" description="Disordered" evidence="10">
    <location>
        <begin position="125"/>
        <end position="160"/>
    </location>
</feature>
<comment type="caution">
    <text evidence="12">The sequence shown here is derived from an EMBL/GenBank/DDBJ whole genome shotgun (WGS) entry which is preliminary data.</text>
</comment>
<keyword evidence="6 8" id="KW-0505">Motor protein</keyword>
<reference evidence="12 13" key="1">
    <citation type="submission" date="2020-11" db="EMBL/GenBank/DDBJ databases">
        <title>Kefir isolates.</title>
        <authorList>
            <person name="Marcisauskas S."/>
            <person name="Kim Y."/>
            <person name="Blasche S."/>
        </authorList>
    </citation>
    <scope>NUCLEOTIDE SEQUENCE [LARGE SCALE GENOMIC DNA]</scope>
    <source>
        <strain evidence="12 13">KR</strain>
    </source>
</reference>
<feature type="region of interest" description="Disordered" evidence="10">
    <location>
        <begin position="264"/>
        <end position="294"/>
    </location>
</feature>
<feature type="compositionally biased region" description="Low complexity" evidence="10">
    <location>
        <begin position="279"/>
        <end position="294"/>
    </location>
</feature>
<dbReference type="GO" id="GO:0008017">
    <property type="term" value="F:microtubule binding"/>
    <property type="evidence" value="ECO:0007669"/>
    <property type="project" value="InterPro"/>
</dbReference>
<evidence type="ECO:0000313" key="12">
    <source>
        <dbReference type="EMBL" id="KAG0654724.1"/>
    </source>
</evidence>
<dbReference type="GO" id="GO:0000073">
    <property type="term" value="P:initial mitotic spindle pole body separation"/>
    <property type="evidence" value="ECO:0007669"/>
    <property type="project" value="TreeGrafter"/>
</dbReference>
<dbReference type="GO" id="GO:0005634">
    <property type="term" value="C:nucleus"/>
    <property type="evidence" value="ECO:0007669"/>
    <property type="project" value="TreeGrafter"/>
</dbReference>